<dbReference type="RefSeq" id="WP_016181465.1">
    <property type="nucleotide sequence ID" value="NZ_CAAKOC010000042.1"/>
</dbReference>
<dbReference type="Proteomes" id="UP000316316">
    <property type="component" value="Unassembled WGS sequence"/>
</dbReference>
<dbReference type="EMBL" id="RYZS01000001">
    <property type="protein sequence ID" value="RVU96048.1"/>
    <property type="molecule type" value="Genomic_DNA"/>
</dbReference>
<dbReference type="GeneID" id="69568697"/>
<dbReference type="Proteomes" id="UP000288388">
    <property type="component" value="Unassembled WGS sequence"/>
</dbReference>
<proteinExistence type="predicted"/>
<evidence type="ECO:0000313" key="4">
    <source>
        <dbReference type="EMBL" id="TRZ33348.1"/>
    </source>
</evidence>
<evidence type="ECO:0000313" key="5">
    <source>
        <dbReference type="Proteomes" id="UP000288388"/>
    </source>
</evidence>
<reference evidence="4 6" key="1">
    <citation type="submission" date="2017-10" db="EMBL/GenBank/DDBJ databases">
        <title>FDA dAtabase for Regulatory Grade micrObial Sequences (FDA-ARGOS): Supporting development and validation of Infectious Disease Dx tests.</title>
        <authorList>
            <person name="Campos J."/>
            <person name="Goldberg B."/>
            <person name="Tallon L.J."/>
            <person name="Sadzewicz L."/>
            <person name="Sengamalay N."/>
            <person name="Ott S."/>
            <person name="Godinez A."/>
            <person name="Nagaraj S."/>
            <person name="Vyas G."/>
            <person name="Aluvathingal J."/>
            <person name="Nadendla S."/>
            <person name="Geyer C."/>
            <person name="Nandy P."/>
            <person name="Hobson J."/>
            <person name="Sichtig H."/>
        </authorList>
    </citation>
    <scope>NUCLEOTIDE SEQUENCE [LARGE SCALE GENOMIC DNA]</scope>
    <source>
        <strain evidence="4 6">FDAARGOS_185</strain>
    </source>
</reference>
<gene>
    <name evidence="2" type="primary">pduM</name>
    <name evidence="4" type="ORF">AUF17_04355</name>
    <name evidence="3" type="ORF">EK398_15020</name>
    <name evidence="1" type="ORF">P7D43_11340</name>
    <name evidence="2" type="ORF">P7D79_11415</name>
</gene>
<evidence type="ECO:0000313" key="7">
    <source>
        <dbReference type="Proteomes" id="UP001264335"/>
    </source>
</evidence>
<comment type="caution">
    <text evidence="2">The sequence shown here is derived from an EMBL/GenBank/DDBJ whole genome shotgun (WGS) entry which is preliminary data.</text>
</comment>
<dbReference type="EMBL" id="JARPWH010000036">
    <property type="protein sequence ID" value="MDT2402972.1"/>
    <property type="molecule type" value="Genomic_DNA"/>
</dbReference>
<evidence type="ECO:0000313" key="1">
    <source>
        <dbReference type="EMBL" id="MDT2402972.1"/>
    </source>
</evidence>
<dbReference type="EMBL" id="PDXQ01000001">
    <property type="protein sequence ID" value="TRZ33348.1"/>
    <property type="molecule type" value="Genomic_DNA"/>
</dbReference>
<dbReference type="Proteomes" id="UP001264335">
    <property type="component" value="Unassembled WGS sequence"/>
</dbReference>
<dbReference type="Proteomes" id="UP001260773">
    <property type="component" value="Unassembled WGS sequence"/>
</dbReference>
<sequence>MDELVERIISIINQREHNTLFLSCRTPSQINQGIKGFLYNKQIHLSEVDVLFLERFIKKDSDDPLVRWLYQSYNYDCHLTFELAFSNTDLIPNELFNECSVTLLNNQGKQYFQFPKKVITYQQVAMLTQEDILLLASNQLITDLARERLQEKKVIVVERSSPYADGKSSWKCSFDPKR</sequence>
<dbReference type="GO" id="GO:0005198">
    <property type="term" value="F:structural molecule activity"/>
    <property type="evidence" value="ECO:0007669"/>
    <property type="project" value="InterPro"/>
</dbReference>
<dbReference type="EMBL" id="JARPWY010000028">
    <property type="protein sequence ID" value="MDT2514824.1"/>
    <property type="molecule type" value="Genomic_DNA"/>
</dbReference>
<evidence type="ECO:0000313" key="6">
    <source>
        <dbReference type="Proteomes" id="UP000316316"/>
    </source>
</evidence>
<dbReference type="InterPro" id="IPR030992">
    <property type="entry name" value="PduM"/>
</dbReference>
<reference evidence="2 7" key="3">
    <citation type="submission" date="2023-03" db="EMBL/GenBank/DDBJ databases">
        <authorList>
            <person name="Shen W."/>
            <person name="Cai J."/>
        </authorList>
    </citation>
    <scope>NUCLEOTIDE SEQUENCE [LARGE SCALE GENOMIC DNA]</scope>
    <source>
        <strain evidence="1">P33-2</strain>
        <strain evidence="2 7">Y2</strain>
    </source>
</reference>
<dbReference type="Pfam" id="PF15953">
    <property type="entry name" value="PDU_like"/>
    <property type="match status" value="1"/>
</dbReference>
<dbReference type="NCBIfam" id="TIGR04493">
    <property type="entry name" value="microcomp_PduM"/>
    <property type="match status" value="1"/>
</dbReference>
<reference evidence="3 5" key="2">
    <citation type="submission" date="2018-12" db="EMBL/GenBank/DDBJ databases">
        <title>A novel vanA-carrying plasmid in a clinical isolate of Enterococcus avium.</title>
        <authorList>
            <person name="Bernasconi O.J."/>
            <person name="Luzzaro F."/>
            <person name="Endimiani A."/>
        </authorList>
    </citation>
    <scope>NUCLEOTIDE SEQUENCE [LARGE SCALE GENOMIC DNA]</scope>
    <source>
        <strain evidence="3 5">LC0559/18</strain>
    </source>
</reference>
<accession>A0A2N8PXE2</accession>
<name>A0A2N8PXE2_ENTAV</name>
<evidence type="ECO:0000313" key="3">
    <source>
        <dbReference type="EMBL" id="RVU96048.1"/>
    </source>
</evidence>
<evidence type="ECO:0000313" key="2">
    <source>
        <dbReference type="EMBL" id="MDT2514824.1"/>
    </source>
</evidence>
<protein>
    <submittedName>
        <fullName evidence="3">Microcompartment protein PduM</fullName>
    </submittedName>
    <submittedName>
        <fullName evidence="2">PduM family microcompartment protein</fullName>
    </submittedName>
</protein>
<dbReference type="AlphaFoldDB" id="A0A2N8PXE2"/>
<organism evidence="2 7">
    <name type="scientific">Enterococcus avium</name>
    <name type="common">Streptococcus avium</name>
    <dbReference type="NCBI Taxonomy" id="33945"/>
    <lineage>
        <taxon>Bacteria</taxon>
        <taxon>Bacillati</taxon>
        <taxon>Bacillota</taxon>
        <taxon>Bacilli</taxon>
        <taxon>Lactobacillales</taxon>
        <taxon>Enterococcaceae</taxon>
        <taxon>Enterococcus</taxon>
    </lineage>
</organism>